<gene>
    <name evidence="6" type="ORF">LSTR_LSTR010984</name>
</gene>
<name>A0A482X097_LAOST</name>
<accession>A0A482X097</accession>
<proteinExistence type="inferred from homology"/>
<dbReference type="SUPFAM" id="SSF53474">
    <property type="entry name" value="alpha/beta-Hydrolases"/>
    <property type="match status" value="1"/>
</dbReference>
<evidence type="ECO:0000256" key="4">
    <source>
        <dbReference type="SAM" id="SignalP"/>
    </source>
</evidence>
<dbReference type="OrthoDB" id="3200163at2759"/>
<protein>
    <recommendedName>
        <fullName evidence="5">Carboxylesterase type B domain-containing protein</fullName>
    </recommendedName>
</protein>
<organism evidence="6 7">
    <name type="scientific">Laodelphax striatellus</name>
    <name type="common">Small brown planthopper</name>
    <name type="synonym">Delphax striatella</name>
    <dbReference type="NCBI Taxonomy" id="195883"/>
    <lineage>
        <taxon>Eukaryota</taxon>
        <taxon>Metazoa</taxon>
        <taxon>Ecdysozoa</taxon>
        <taxon>Arthropoda</taxon>
        <taxon>Hexapoda</taxon>
        <taxon>Insecta</taxon>
        <taxon>Pterygota</taxon>
        <taxon>Neoptera</taxon>
        <taxon>Paraneoptera</taxon>
        <taxon>Hemiptera</taxon>
        <taxon>Auchenorrhyncha</taxon>
        <taxon>Fulgoroidea</taxon>
        <taxon>Delphacidae</taxon>
        <taxon>Criomorphinae</taxon>
        <taxon>Laodelphax</taxon>
    </lineage>
</organism>
<sequence length="466" mass="52155">MICKVHFVVVLVCFFGCVELQERNWKVISKTRTIQTRQGPVEGLVTQSPFNNKLRNVEVYLGLPYAAPPVGSQRFMPPGSPPTWKTTLQADRLPAVCPQRLPQIGRRRQDKSAERNRQLRRLLPFLTNENEDCLYLNIYAPARDNPMASRKYPVIVFIHGESFEWNSGNPYDGSVLASFGEVIVITLNFRLGILGFLRPGVSDHTLSNFGLLDQIAALQWIKDNIRAFGGDENKVTLMGHDTGAACVNYLMVSPVSQGVTGLFHRAILMSGTALADWALTKNPMSYTVQVGNSLNCPTQETSEGMSNCLRRKRLSDLMAVKVGVPPFQTPFGPLIDGTVVPNEPAKLMTTLKHLFSRYELLYGMTEIESDDLLDGVSLAQGMLEEEKMKIIKDYIRAKYEQSKHPQTQFHSSSDHARRSELVMDDTCRLYASGSPAVGSLLAWIELSGYNILGVKNSKLERNKWNI</sequence>
<evidence type="ECO:0000256" key="1">
    <source>
        <dbReference type="ARBA" id="ARBA00005964"/>
    </source>
</evidence>
<evidence type="ECO:0000313" key="7">
    <source>
        <dbReference type="Proteomes" id="UP000291343"/>
    </source>
</evidence>
<dbReference type="Gene3D" id="3.40.50.1820">
    <property type="entry name" value="alpha/beta hydrolase"/>
    <property type="match status" value="1"/>
</dbReference>
<dbReference type="PANTHER" id="PTHR43903">
    <property type="entry name" value="NEUROLIGIN"/>
    <property type="match status" value="1"/>
</dbReference>
<dbReference type="InterPro" id="IPR019819">
    <property type="entry name" value="Carboxylesterase_B_CS"/>
</dbReference>
<dbReference type="InterPro" id="IPR002018">
    <property type="entry name" value="CarbesteraseB"/>
</dbReference>
<dbReference type="STRING" id="195883.A0A482X097"/>
<dbReference type="InterPro" id="IPR051093">
    <property type="entry name" value="Neuroligin/BSAL"/>
</dbReference>
<dbReference type="InParanoid" id="A0A482X097"/>
<keyword evidence="7" id="KW-1185">Reference proteome</keyword>
<feature type="domain" description="Carboxylesterase type B" evidence="5">
    <location>
        <begin position="31"/>
        <end position="405"/>
    </location>
</feature>
<keyword evidence="3" id="KW-0325">Glycoprotein</keyword>
<dbReference type="InterPro" id="IPR029058">
    <property type="entry name" value="AB_hydrolase_fold"/>
</dbReference>
<dbReference type="AlphaFoldDB" id="A0A482X097"/>
<evidence type="ECO:0000256" key="3">
    <source>
        <dbReference type="ARBA" id="ARBA00023180"/>
    </source>
</evidence>
<evidence type="ECO:0000313" key="6">
    <source>
        <dbReference type="EMBL" id="RZF39214.1"/>
    </source>
</evidence>
<evidence type="ECO:0000256" key="2">
    <source>
        <dbReference type="ARBA" id="ARBA00022729"/>
    </source>
</evidence>
<reference evidence="6 7" key="1">
    <citation type="journal article" date="2017" name="Gigascience">
        <title>Genome sequence of the small brown planthopper, Laodelphax striatellus.</title>
        <authorList>
            <person name="Zhu J."/>
            <person name="Jiang F."/>
            <person name="Wang X."/>
            <person name="Yang P."/>
            <person name="Bao Y."/>
            <person name="Zhao W."/>
            <person name="Wang W."/>
            <person name="Lu H."/>
            <person name="Wang Q."/>
            <person name="Cui N."/>
            <person name="Li J."/>
            <person name="Chen X."/>
            <person name="Luo L."/>
            <person name="Yu J."/>
            <person name="Kang L."/>
            <person name="Cui F."/>
        </authorList>
    </citation>
    <scope>NUCLEOTIDE SEQUENCE [LARGE SCALE GENOMIC DNA]</scope>
    <source>
        <strain evidence="6">Lst14</strain>
    </source>
</reference>
<comment type="caution">
    <text evidence="6">The sequence shown here is derived from an EMBL/GenBank/DDBJ whole genome shotgun (WGS) entry which is preliminary data.</text>
</comment>
<dbReference type="Pfam" id="PF00135">
    <property type="entry name" value="COesterase"/>
    <property type="match status" value="1"/>
</dbReference>
<dbReference type="PROSITE" id="PS00941">
    <property type="entry name" value="CARBOXYLESTERASE_B_2"/>
    <property type="match status" value="1"/>
</dbReference>
<evidence type="ECO:0000259" key="5">
    <source>
        <dbReference type="Pfam" id="PF00135"/>
    </source>
</evidence>
<dbReference type="SMR" id="A0A482X097"/>
<dbReference type="EMBL" id="QKKF02020353">
    <property type="protein sequence ID" value="RZF39214.1"/>
    <property type="molecule type" value="Genomic_DNA"/>
</dbReference>
<dbReference type="Proteomes" id="UP000291343">
    <property type="component" value="Unassembled WGS sequence"/>
</dbReference>
<keyword evidence="2 4" id="KW-0732">Signal</keyword>
<feature type="signal peptide" evidence="4">
    <location>
        <begin position="1"/>
        <end position="20"/>
    </location>
</feature>
<comment type="similarity">
    <text evidence="1">Belongs to the type-B carboxylesterase/lipase family.</text>
</comment>
<feature type="chain" id="PRO_5019863826" description="Carboxylesterase type B domain-containing protein" evidence="4">
    <location>
        <begin position="21"/>
        <end position="466"/>
    </location>
</feature>